<evidence type="ECO:0000313" key="2">
    <source>
        <dbReference type="EMBL" id="RXI30682.1"/>
    </source>
</evidence>
<protein>
    <recommendedName>
        <fullName evidence="5">Lipoprotein</fullName>
    </recommendedName>
</protein>
<evidence type="ECO:0008006" key="5">
    <source>
        <dbReference type="Google" id="ProtNLM"/>
    </source>
</evidence>
<name>A0A347U787_9BACT</name>
<keyword evidence="3" id="KW-1185">Reference proteome</keyword>
<dbReference type="Proteomes" id="UP000262582">
    <property type="component" value="Chromosome"/>
</dbReference>
<dbReference type="PROSITE" id="PS51257">
    <property type="entry name" value="PROKAR_LIPOPROTEIN"/>
    <property type="match status" value="1"/>
</dbReference>
<reference evidence="1 3" key="2">
    <citation type="submission" date="2018-08" db="EMBL/GenBank/DDBJ databases">
        <title>Complete genome of the Arcobacter ellisii type strain LMG 26155.</title>
        <authorList>
            <person name="Miller W.G."/>
            <person name="Yee E."/>
            <person name="Bono J.L."/>
        </authorList>
    </citation>
    <scope>NUCLEOTIDE SEQUENCE [LARGE SCALE GENOMIC DNA]</scope>
    <source>
        <strain evidence="1 3">LMG 26155</strain>
    </source>
</reference>
<proteinExistence type="predicted"/>
<dbReference type="AlphaFoldDB" id="A0A347U787"/>
<dbReference type="OrthoDB" id="5344729at2"/>
<gene>
    <name evidence="1" type="ORF">AELL_1045</name>
    <name evidence="2" type="ORF">CP962_07905</name>
</gene>
<dbReference type="KEGG" id="aell:AELL_1045"/>
<dbReference type="EMBL" id="NXIG01000006">
    <property type="protein sequence ID" value="RXI30682.1"/>
    <property type="molecule type" value="Genomic_DNA"/>
</dbReference>
<evidence type="ECO:0000313" key="3">
    <source>
        <dbReference type="Proteomes" id="UP000262582"/>
    </source>
</evidence>
<evidence type="ECO:0000313" key="4">
    <source>
        <dbReference type="Proteomes" id="UP000290588"/>
    </source>
</evidence>
<accession>A0A347U787</accession>
<sequence length="122" mass="13550">MKKIFNFSVILILGLGLTGCAYRSESGESLPESINLKSDILITEQSYNDKNCKTIEHVDVSVKKLTVFHKDPTKEQADFLLSEKAKKLNANVVRNVKYSSGIGFTTWGYLDAQGDASKCDLK</sequence>
<dbReference type="EMBL" id="CP032097">
    <property type="protein sequence ID" value="AXX94715.1"/>
    <property type="molecule type" value="Genomic_DNA"/>
</dbReference>
<reference evidence="2 4" key="1">
    <citation type="submission" date="2017-09" db="EMBL/GenBank/DDBJ databases">
        <title>Genomics of the genus Arcobacter.</title>
        <authorList>
            <person name="Perez-Cataluna A."/>
            <person name="Figueras M.J."/>
            <person name="Salas-Masso N."/>
        </authorList>
    </citation>
    <scope>NUCLEOTIDE SEQUENCE [LARGE SCALE GENOMIC DNA]</scope>
    <source>
        <strain evidence="2 4">CECT 7837</strain>
    </source>
</reference>
<evidence type="ECO:0000313" key="1">
    <source>
        <dbReference type="EMBL" id="AXX94715.1"/>
    </source>
</evidence>
<organism evidence="2 4">
    <name type="scientific">Arcobacter ellisii</name>
    <dbReference type="NCBI Taxonomy" id="913109"/>
    <lineage>
        <taxon>Bacteria</taxon>
        <taxon>Pseudomonadati</taxon>
        <taxon>Campylobacterota</taxon>
        <taxon>Epsilonproteobacteria</taxon>
        <taxon>Campylobacterales</taxon>
        <taxon>Arcobacteraceae</taxon>
        <taxon>Arcobacter</taxon>
    </lineage>
</organism>
<dbReference type="RefSeq" id="WP_118916929.1">
    <property type="nucleotide sequence ID" value="NZ_CP032097.1"/>
</dbReference>
<dbReference type="Proteomes" id="UP000290588">
    <property type="component" value="Unassembled WGS sequence"/>
</dbReference>